<sequence>MRAASLSAANVYFFDSFGEDPDLTIPKHMHMLRHVYRSANFTPPGFAQKSFFLINNTLSTSNHYALNVLHPNLRTTLQIHKKLAKLHHYRNECPPLMEKDCKENFMKYREKDTGIWKFKNKLIARFCHVIKTLNLTDVR</sequence>
<evidence type="ECO:0000313" key="1">
    <source>
        <dbReference type="EMBL" id="KFM75103.1"/>
    </source>
</evidence>
<protein>
    <submittedName>
        <fullName evidence="1">Uncharacterized protein</fullName>
    </submittedName>
</protein>
<gene>
    <name evidence="1" type="ORF">X975_15676</name>
</gene>
<evidence type="ECO:0000313" key="2">
    <source>
        <dbReference type="Proteomes" id="UP000054359"/>
    </source>
</evidence>
<proteinExistence type="predicted"/>
<feature type="non-terminal residue" evidence="1">
    <location>
        <position position="139"/>
    </location>
</feature>
<dbReference type="EMBL" id="KK119219">
    <property type="protein sequence ID" value="KFM75103.1"/>
    <property type="molecule type" value="Genomic_DNA"/>
</dbReference>
<dbReference type="OMA" id="ECPPLME"/>
<organism evidence="1 2">
    <name type="scientific">Stegodyphus mimosarum</name>
    <name type="common">African social velvet spider</name>
    <dbReference type="NCBI Taxonomy" id="407821"/>
    <lineage>
        <taxon>Eukaryota</taxon>
        <taxon>Metazoa</taxon>
        <taxon>Ecdysozoa</taxon>
        <taxon>Arthropoda</taxon>
        <taxon>Chelicerata</taxon>
        <taxon>Arachnida</taxon>
        <taxon>Araneae</taxon>
        <taxon>Araneomorphae</taxon>
        <taxon>Entelegynae</taxon>
        <taxon>Eresoidea</taxon>
        <taxon>Eresidae</taxon>
        <taxon>Stegodyphus</taxon>
    </lineage>
</organism>
<reference evidence="1 2" key="1">
    <citation type="submission" date="2013-11" db="EMBL/GenBank/DDBJ databases">
        <title>Genome sequencing of Stegodyphus mimosarum.</title>
        <authorList>
            <person name="Bechsgaard J."/>
        </authorList>
    </citation>
    <scope>NUCLEOTIDE SEQUENCE [LARGE SCALE GENOMIC DNA]</scope>
</reference>
<dbReference type="Proteomes" id="UP000054359">
    <property type="component" value="Unassembled WGS sequence"/>
</dbReference>
<dbReference type="AlphaFoldDB" id="A0A087UCL4"/>
<keyword evidence="2" id="KW-1185">Reference proteome</keyword>
<accession>A0A087UCL4</accession>
<dbReference type="OrthoDB" id="2017643at2759"/>
<name>A0A087UCL4_STEMI</name>